<organism evidence="4 5">
    <name type="scientific">Stephania yunnanensis</name>
    <dbReference type="NCBI Taxonomy" id="152371"/>
    <lineage>
        <taxon>Eukaryota</taxon>
        <taxon>Viridiplantae</taxon>
        <taxon>Streptophyta</taxon>
        <taxon>Embryophyta</taxon>
        <taxon>Tracheophyta</taxon>
        <taxon>Spermatophyta</taxon>
        <taxon>Magnoliopsida</taxon>
        <taxon>Ranunculales</taxon>
        <taxon>Menispermaceae</taxon>
        <taxon>Menispermoideae</taxon>
        <taxon>Cissampelideae</taxon>
        <taxon>Stephania</taxon>
    </lineage>
</organism>
<comment type="caution">
    <text evidence="4">The sequence shown here is derived from an EMBL/GenBank/DDBJ whole genome shotgun (WGS) entry which is preliminary data.</text>
</comment>
<dbReference type="PANTHER" id="PTHR31236">
    <property type="entry name" value="BURP DOMAIN PROTEIN USPL1-LIKE"/>
    <property type="match status" value="1"/>
</dbReference>
<feature type="domain" description="BURP" evidence="3">
    <location>
        <begin position="109"/>
        <end position="333"/>
    </location>
</feature>
<keyword evidence="5" id="KW-1185">Reference proteome</keyword>
<sequence>MNKKITKYNFQQHSKMALKSSPSCLSFSVLMLLLSCLESTTAINRKFSILEQQPNQETQPDNNDHETQKTNGEHQQVHGHGHAHAHFQVEPSHHDPAHPNKMDPSHYVFLAEPDLHAGETRPVFFANAKPFSPSSSPFLPKKQADSIPFALSQLPQLLQLFSLSNTSSMARSMGLTLQHCESPPVKGESKTCATSLESMLHFVRSIFGARTRFRALTTSFRGQRRVDPPVLLQNYTILEVVREEPLAREMIACHGMPYPYAVYYCHHLIGGSKVFSVEVVGDNGERVGATVGCHMDTSGWNSDHVAFHMLGVERGSSPVCHFFEVNSVVWVPVSDVNAY</sequence>
<evidence type="ECO:0000259" key="3">
    <source>
        <dbReference type="PROSITE" id="PS51277"/>
    </source>
</evidence>
<dbReference type="AlphaFoldDB" id="A0AAP0L4H3"/>
<dbReference type="EMBL" id="JBBNAF010000002">
    <property type="protein sequence ID" value="KAK9164116.1"/>
    <property type="molecule type" value="Genomic_DNA"/>
</dbReference>
<keyword evidence="2" id="KW-0732">Signal</keyword>
<name>A0AAP0L4H3_9MAGN</name>
<dbReference type="Proteomes" id="UP001420932">
    <property type="component" value="Unassembled WGS sequence"/>
</dbReference>
<evidence type="ECO:0000313" key="5">
    <source>
        <dbReference type="Proteomes" id="UP001420932"/>
    </source>
</evidence>
<gene>
    <name evidence="4" type="ORF">Syun_005018</name>
</gene>
<dbReference type="PROSITE" id="PS51277">
    <property type="entry name" value="BURP"/>
    <property type="match status" value="1"/>
</dbReference>
<dbReference type="InterPro" id="IPR004873">
    <property type="entry name" value="BURP_dom"/>
</dbReference>
<proteinExistence type="predicted"/>
<dbReference type="SMART" id="SM01045">
    <property type="entry name" value="BURP"/>
    <property type="match status" value="1"/>
</dbReference>
<feature type="region of interest" description="Disordered" evidence="1">
    <location>
        <begin position="51"/>
        <end position="83"/>
    </location>
</feature>
<evidence type="ECO:0000256" key="2">
    <source>
        <dbReference type="SAM" id="SignalP"/>
    </source>
</evidence>
<feature type="compositionally biased region" description="Basic and acidic residues" evidence="1">
    <location>
        <begin position="62"/>
        <end position="76"/>
    </location>
</feature>
<dbReference type="InterPro" id="IPR044816">
    <property type="entry name" value="BURP"/>
</dbReference>
<dbReference type="Pfam" id="PF03181">
    <property type="entry name" value="BURP"/>
    <property type="match status" value="1"/>
</dbReference>
<feature type="chain" id="PRO_5042999807" description="BURP domain-containing protein" evidence="2">
    <location>
        <begin position="43"/>
        <end position="339"/>
    </location>
</feature>
<dbReference type="PANTHER" id="PTHR31236:SF32">
    <property type="entry name" value="BURP DOMAIN PROTEIN USPL1-LIKE"/>
    <property type="match status" value="1"/>
</dbReference>
<reference evidence="4 5" key="1">
    <citation type="submission" date="2024-01" db="EMBL/GenBank/DDBJ databases">
        <title>Genome assemblies of Stephania.</title>
        <authorList>
            <person name="Yang L."/>
        </authorList>
    </citation>
    <scope>NUCLEOTIDE SEQUENCE [LARGE SCALE GENOMIC DNA]</scope>
    <source>
        <strain evidence="4">YNDBR</strain>
        <tissue evidence="4">Leaf</tissue>
    </source>
</reference>
<evidence type="ECO:0000313" key="4">
    <source>
        <dbReference type="EMBL" id="KAK9164116.1"/>
    </source>
</evidence>
<accession>A0AAP0L4H3</accession>
<feature type="signal peptide" evidence="2">
    <location>
        <begin position="1"/>
        <end position="42"/>
    </location>
</feature>
<protein>
    <recommendedName>
        <fullName evidence="3">BURP domain-containing protein</fullName>
    </recommendedName>
</protein>
<evidence type="ECO:0000256" key="1">
    <source>
        <dbReference type="SAM" id="MobiDB-lite"/>
    </source>
</evidence>
<feature type="compositionally biased region" description="Polar residues" evidence="1">
    <location>
        <begin position="51"/>
        <end position="61"/>
    </location>
</feature>